<keyword evidence="5 14" id="KW-0732">Signal</keyword>
<comment type="subcellular location">
    <subcellularLocation>
        <location evidence="1">Cell membrane</location>
        <topology evidence="1">Multi-pass membrane protein</topology>
    </subcellularLocation>
</comment>
<dbReference type="PROSITE" id="PS00649">
    <property type="entry name" value="G_PROTEIN_RECEP_F2_1"/>
    <property type="match status" value="1"/>
</dbReference>
<dbReference type="PRINTS" id="PR01353">
    <property type="entry name" value="GLUCAGNFAMLY"/>
</dbReference>
<dbReference type="RefSeq" id="XP_012694697.2">
    <property type="nucleotide sequence ID" value="XM_012839243.3"/>
</dbReference>
<evidence type="ECO:0000256" key="13">
    <source>
        <dbReference type="SAM" id="Phobius"/>
    </source>
</evidence>
<dbReference type="PRINTS" id="PR00249">
    <property type="entry name" value="GPCRSECRETIN"/>
</dbReference>
<protein>
    <submittedName>
        <fullName evidence="18">Glucagon receptor-like isoform X2</fullName>
    </submittedName>
</protein>
<evidence type="ECO:0000256" key="8">
    <source>
        <dbReference type="ARBA" id="ARBA00023136"/>
    </source>
</evidence>
<feature type="transmembrane region" description="Helical" evidence="13">
    <location>
        <begin position="140"/>
        <end position="161"/>
    </location>
</feature>
<evidence type="ECO:0000256" key="14">
    <source>
        <dbReference type="SAM" id="SignalP"/>
    </source>
</evidence>
<dbReference type="PROSITE" id="PS00650">
    <property type="entry name" value="G_PROTEIN_RECEP_F2_2"/>
    <property type="match status" value="1"/>
</dbReference>
<keyword evidence="8 13" id="KW-0472">Membrane</keyword>
<accession>A0A6P3WCG6</accession>
<keyword evidence="4 13" id="KW-0812">Transmembrane</keyword>
<keyword evidence="10" id="KW-0675">Receptor</keyword>
<keyword evidence="7" id="KW-0297">G-protein coupled receptor</keyword>
<dbReference type="Gene3D" id="1.20.1070.10">
    <property type="entry name" value="Rhodopsin 7-helix transmembrane proteins"/>
    <property type="match status" value="1"/>
</dbReference>
<evidence type="ECO:0000259" key="16">
    <source>
        <dbReference type="PROSITE" id="PS50261"/>
    </source>
</evidence>
<feature type="signal peptide" evidence="14">
    <location>
        <begin position="1"/>
        <end position="23"/>
    </location>
</feature>
<proteinExistence type="inferred from homology"/>
<evidence type="ECO:0000256" key="12">
    <source>
        <dbReference type="ARBA" id="ARBA00023224"/>
    </source>
</evidence>
<dbReference type="GO" id="GO:0005886">
    <property type="term" value="C:plasma membrane"/>
    <property type="evidence" value="ECO:0007669"/>
    <property type="project" value="UniProtKB-SubCell"/>
</dbReference>
<dbReference type="Pfam" id="PF02793">
    <property type="entry name" value="HRM"/>
    <property type="match status" value="1"/>
</dbReference>
<dbReference type="GO" id="GO:0007166">
    <property type="term" value="P:cell surface receptor signaling pathway"/>
    <property type="evidence" value="ECO:0007669"/>
    <property type="project" value="InterPro"/>
</dbReference>
<evidence type="ECO:0000256" key="2">
    <source>
        <dbReference type="ARBA" id="ARBA00005314"/>
    </source>
</evidence>
<evidence type="ECO:0000256" key="7">
    <source>
        <dbReference type="ARBA" id="ARBA00023040"/>
    </source>
</evidence>
<evidence type="ECO:0000313" key="18">
    <source>
        <dbReference type="RefSeq" id="XP_012694697.2"/>
    </source>
</evidence>
<evidence type="ECO:0000256" key="3">
    <source>
        <dbReference type="ARBA" id="ARBA00022475"/>
    </source>
</evidence>
<evidence type="ECO:0000313" key="17">
    <source>
        <dbReference type="Proteomes" id="UP000515152"/>
    </source>
</evidence>
<evidence type="ECO:0000256" key="6">
    <source>
        <dbReference type="ARBA" id="ARBA00022989"/>
    </source>
</evidence>
<dbReference type="PANTHER" id="PTHR45620:SF30">
    <property type="entry name" value="GLUCAGON RECEPTOR-LIKE PROTEIN"/>
    <property type="match status" value="1"/>
</dbReference>
<dbReference type="Proteomes" id="UP000515152">
    <property type="component" value="Chromosome 23"/>
</dbReference>
<keyword evidence="17" id="KW-1185">Reference proteome</keyword>
<keyword evidence="3" id="KW-1003">Cell membrane</keyword>
<keyword evidence="9" id="KW-1015">Disulfide bond</keyword>
<dbReference type="InterPro" id="IPR050332">
    <property type="entry name" value="GPCR_2"/>
</dbReference>
<feature type="transmembrane region" description="Helical" evidence="13">
    <location>
        <begin position="237"/>
        <end position="255"/>
    </location>
</feature>
<feature type="domain" description="G-protein coupled receptors family 2 profile 1" evidence="15">
    <location>
        <begin position="39"/>
        <end position="122"/>
    </location>
</feature>
<dbReference type="PANTHER" id="PTHR45620">
    <property type="entry name" value="PDF RECEPTOR-LIKE PROTEIN-RELATED"/>
    <property type="match status" value="1"/>
</dbReference>
<feature type="chain" id="PRO_5028204965" evidence="14">
    <location>
        <begin position="24"/>
        <end position="427"/>
    </location>
</feature>
<dbReference type="Pfam" id="PF00002">
    <property type="entry name" value="7tm_2"/>
    <property type="match status" value="1"/>
</dbReference>
<feature type="transmembrane region" description="Helical" evidence="13">
    <location>
        <begin position="173"/>
        <end position="190"/>
    </location>
</feature>
<feature type="domain" description="G-protein coupled receptors family 2 profile 2" evidence="16">
    <location>
        <begin position="138"/>
        <end position="402"/>
    </location>
</feature>
<evidence type="ECO:0000256" key="4">
    <source>
        <dbReference type="ARBA" id="ARBA00022692"/>
    </source>
</evidence>
<dbReference type="InterPro" id="IPR017981">
    <property type="entry name" value="GPCR_2-like_7TM"/>
</dbReference>
<dbReference type="GO" id="GO:0004967">
    <property type="term" value="F:glucagon receptor activity"/>
    <property type="evidence" value="ECO:0007669"/>
    <property type="project" value="InterPro"/>
</dbReference>
<evidence type="ECO:0000256" key="1">
    <source>
        <dbReference type="ARBA" id="ARBA00004651"/>
    </source>
</evidence>
<dbReference type="InterPro" id="IPR036445">
    <property type="entry name" value="GPCR_2_extracell_dom_sf"/>
</dbReference>
<dbReference type="AlphaFoldDB" id="A0A6P3WCG6"/>
<dbReference type="PROSITE" id="PS50227">
    <property type="entry name" value="G_PROTEIN_RECEP_F2_3"/>
    <property type="match status" value="1"/>
</dbReference>
<feature type="transmembrane region" description="Helical" evidence="13">
    <location>
        <begin position="302"/>
        <end position="327"/>
    </location>
</feature>
<feature type="transmembrane region" description="Helical" evidence="13">
    <location>
        <begin position="262"/>
        <end position="282"/>
    </location>
</feature>
<evidence type="ECO:0000256" key="10">
    <source>
        <dbReference type="ARBA" id="ARBA00023170"/>
    </source>
</evidence>
<name>A0A6P3WCG6_CLUHA</name>
<evidence type="ECO:0000256" key="11">
    <source>
        <dbReference type="ARBA" id="ARBA00023180"/>
    </source>
</evidence>
<keyword evidence="11" id="KW-0325">Glycoprotein</keyword>
<dbReference type="InterPro" id="IPR003290">
    <property type="entry name" value="GPCR_2_GLP1/glucagon_rcpt"/>
</dbReference>
<keyword evidence="6 13" id="KW-1133">Transmembrane helix</keyword>
<evidence type="ECO:0000256" key="5">
    <source>
        <dbReference type="ARBA" id="ARBA00022729"/>
    </source>
</evidence>
<dbReference type="GeneID" id="105910517"/>
<keyword evidence="12" id="KW-0807">Transducer</keyword>
<sequence>MLLAGWILGHLCWMSLQWESAFGKVLEETYRKWLQYKDDCLRQIQQDPHPAGLFCNRSFDLYACWPDALPGTLVNVSCPSYLPWVHTVQHGVVRRHCSLDGHWVRDSEGHLWRDMSECEEEQSTYIQELWLKQVMLSFQILYTVGYTLSLLSLLSALIILLTIRKLHCMRNYIHANLFVSFILRAVAVLLKDSLLDQHWSRQITTHADIGDMLSHRAAIGCRIAQALMQYFVLANHYWFFGEALYLHSVLIASVFMDNNNCLPYGLLGWGTPLMFVIPWMLMKLLKENKECWAINENMNYWWIIRVPILFASLVNFMIFMKILKVILSKLRADNQHRYPDYKLRLAKSTLTLIPLFGVHELVFIFATDEQTSGVLRLIKVFVTLFLNSFQGLLVAVLYCYSNKEVKAELQKCLGRWRRRVEVLCCDQ</sequence>
<dbReference type="GO" id="GO:0017046">
    <property type="term" value="F:peptide hormone binding"/>
    <property type="evidence" value="ECO:0007669"/>
    <property type="project" value="TreeGrafter"/>
</dbReference>
<reference evidence="18" key="1">
    <citation type="submission" date="2025-08" db="UniProtKB">
        <authorList>
            <consortium name="RefSeq"/>
        </authorList>
    </citation>
    <scope>IDENTIFICATION</scope>
</reference>
<evidence type="ECO:0000256" key="9">
    <source>
        <dbReference type="ARBA" id="ARBA00023157"/>
    </source>
</evidence>
<dbReference type="OrthoDB" id="5967113at2759"/>
<feature type="transmembrane region" description="Helical" evidence="13">
    <location>
        <begin position="348"/>
        <end position="366"/>
    </location>
</feature>
<gene>
    <name evidence="18" type="primary">LOC105910517</name>
</gene>
<dbReference type="InterPro" id="IPR000832">
    <property type="entry name" value="GPCR_2_secretin-like"/>
</dbReference>
<dbReference type="KEGG" id="char:105910517"/>
<dbReference type="SUPFAM" id="SSF81321">
    <property type="entry name" value="Family A G protein-coupled receptor-like"/>
    <property type="match status" value="1"/>
</dbReference>
<evidence type="ECO:0000259" key="15">
    <source>
        <dbReference type="PROSITE" id="PS50227"/>
    </source>
</evidence>
<organism evidence="17 18">
    <name type="scientific">Clupea harengus</name>
    <name type="common">Atlantic herring</name>
    <dbReference type="NCBI Taxonomy" id="7950"/>
    <lineage>
        <taxon>Eukaryota</taxon>
        <taxon>Metazoa</taxon>
        <taxon>Chordata</taxon>
        <taxon>Craniata</taxon>
        <taxon>Vertebrata</taxon>
        <taxon>Euteleostomi</taxon>
        <taxon>Actinopterygii</taxon>
        <taxon>Neopterygii</taxon>
        <taxon>Teleostei</taxon>
        <taxon>Clupei</taxon>
        <taxon>Clupeiformes</taxon>
        <taxon>Clupeoidei</taxon>
        <taxon>Clupeidae</taxon>
        <taxon>Clupea</taxon>
    </lineage>
</organism>
<dbReference type="FunFam" id="1.20.1070.10:FF:000133">
    <property type="entry name" value="Glucagon receptor a"/>
    <property type="match status" value="1"/>
</dbReference>
<comment type="similarity">
    <text evidence="2">Belongs to the G-protein coupled receptor 2 family.</text>
</comment>
<feature type="transmembrane region" description="Helical" evidence="13">
    <location>
        <begin position="378"/>
        <end position="400"/>
    </location>
</feature>
<dbReference type="PROSITE" id="PS50261">
    <property type="entry name" value="G_PROTEIN_RECEP_F2_4"/>
    <property type="match status" value="1"/>
</dbReference>
<dbReference type="Gene3D" id="4.10.1240.10">
    <property type="entry name" value="GPCR, family 2, extracellular hormone receptor domain"/>
    <property type="match status" value="1"/>
</dbReference>
<dbReference type="InterPro" id="IPR017983">
    <property type="entry name" value="GPCR_2_secretin-like_CS"/>
</dbReference>
<dbReference type="SUPFAM" id="SSF111418">
    <property type="entry name" value="Hormone receptor domain"/>
    <property type="match status" value="1"/>
</dbReference>
<dbReference type="GO" id="GO:0007188">
    <property type="term" value="P:adenylate cyclase-modulating G protein-coupled receptor signaling pathway"/>
    <property type="evidence" value="ECO:0007669"/>
    <property type="project" value="TreeGrafter"/>
</dbReference>
<dbReference type="InterPro" id="IPR001879">
    <property type="entry name" value="GPCR_2_extracellular_dom"/>
</dbReference>
<dbReference type="SMART" id="SM00008">
    <property type="entry name" value="HormR"/>
    <property type="match status" value="1"/>
</dbReference>